<organism evidence="2 3">
    <name type="scientific">Halalkalibacter oceani</name>
    <dbReference type="NCBI Taxonomy" id="1653776"/>
    <lineage>
        <taxon>Bacteria</taxon>
        <taxon>Bacillati</taxon>
        <taxon>Bacillota</taxon>
        <taxon>Bacilli</taxon>
        <taxon>Bacillales</taxon>
        <taxon>Bacillaceae</taxon>
        <taxon>Halalkalibacter</taxon>
    </lineage>
</organism>
<evidence type="ECO:0000313" key="2">
    <source>
        <dbReference type="EMBL" id="MCM3713049.1"/>
    </source>
</evidence>
<dbReference type="SUPFAM" id="SSF142913">
    <property type="entry name" value="YktB/PF0168-like"/>
    <property type="match status" value="1"/>
</dbReference>
<proteinExistence type="inferred from homology"/>
<keyword evidence="3" id="KW-1185">Reference proteome</keyword>
<dbReference type="InterPro" id="IPR053707">
    <property type="entry name" value="UPF0637_domain_sf"/>
</dbReference>
<comment type="similarity">
    <text evidence="1">Belongs to the UPF0637 family.</text>
</comment>
<dbReference type="EMBL" id="JAMBOL010000002">
    <property type="protein sequence ID" value="MCM3713049.1"/>
    <property type="molecule type" value="Genomic_DNA"/>
</dbReference>
<dbReference type="Pfam" id="PF06335">
    <property type="entry name" value="DUF1054"/>
    <property type="match status" value="1"/>
</dbReference>
<dbReference type="PIRSF" id="PIRSF021332">
    <property type="entry name" value="DUF1054"/>
    <property type="match status" value="1"/>
</dbReference>
<accession>A0A9X2DLP7</accession>
<gene>
    <name evidence="2" type="ORF">M3202_03065</name>
</gene>
<dbReference type="AlphaFoldDB" id="A0A9X2DLP7"/>
<evidence type="ECO:0000256" key="1">
    <source>
        <dbReference type="HAMAP-Rule" id="MF_01851"/>
    </source>
</evidence>
<dbReference type="RefSeq" id="WP_251221888.1">
    <property type="nucleotide sequence ID" value="NZ_JAMBOL010000002.1"/>
</dbReference>
<sequence length="215" mass="25012">MKKSEGHNMTLPGFTTRDFDVFRIEGLEERMTAIQTNIQPKFEEIGQALASELSMLVGNEMHLHIARHARRKVNPPNDTWLAVAENKRGYKKHPHFQLGLFDDHLFLWLALIYELPNKAPIANRFLDHKDQLSDLPDDFVLSPDHMKKDAYFISDLSEPELTDYLTRFRDVKKAELLLGRHIKRDDPLLANGQALTAYAKETYEHLLPFYRLAMQ</sequence>
<dbReference type="Gene3D" id="3.30.930.20">
    <property type="entry name" value="Protein of unknown function DUF1054"/>
    <property type="match status" value="1"/>
</dbReference>
<evidence type="ECO:0000313" key="3">
    <source>
        <dbReference type="Proteomes" id="UP001139179"/>
    </source>
</evidence>
<protein>
    <recommendedName>
        <fullName evidence="1">UPF0637 protein M3202_03065</fullName>
    </recommendedName>
</protein>
<comment type="caution">
    <text evidence="2">The sequence shown here is derived from an EMBL/GenBank/DDBJ whole genome shotgun (WGS) entry which is preliminary data.</text>
</comment>
<dbReference type="HAMAP" id="MF_01851">
    <property type="entry name" value="UPF0637"/>
    <property type="match status" value="1"/>
</dbReference>
<dbReference type="Proteomes" id="UP001139179">
    <property type="component" value="Unassembled WGS sequence"/>
</dbReference>
<dbReference type="InterPro" id="IPR009403">
    <property type="entry name" value="UPF0637"/>
</dbReference>
<reference evidence="2" key="1">
    <citation type="submission" date="2022-05" db="EMBL/GenBank/DDBJ databases">
        <title>Comparative Genomics of Spacecraft Associated Microbes.</title>
        <authorList>
            <person name="Tran M.T."/>
            <person name="Wright A."/>
            <person name="Seuylemezian A."/>
            <person name="Eisen J."/>
            <person name="Coil D."/>
        </authorList>
    </citation>
    <scope>NUCLEOTIDE SEQUENCE</scope>
    <source>
        <strain evidence="2">214.1.1</strain>
    </source>
</reference>
<name>A0A9X2DLP7_9BACI</name>